<sequence length="213" mass="23581">MKTIFCGTFKVSQPYGPGHGGLDMVGIDSPDIISPVTGTIMSSTIIPKSSGNITWEWGNYVRVDDSSGNRYYFCHMDSRAVKVGDKVKTGDKLGVMGNTGLSFGNHCHFETRTKGNIRTNPAAFLEIPNKCGTYTPDEEPIKWVKTAEGWTYGGLKNAWKKIDNRWYWFDKNGIAVTGLQLINGKAYAFADKSFRSTVKECQLIMTDQNGAII</sequence>
<dbReference type="PROSITE" id="PS51170">
    <property type="entry name" value="CW"/>
    <property type="match status" value="1"/>
</dbReference>
<keyword evidence="1" id="KW-0677">Repeat</keyword>
<comment type="caution">
    <text evidence="4">The sequence shown here is derived from an EMBL/GenBank/DDBJ whole genome shotgun (WGS) entry which is preliminary data.</text>
</comment>
<dbReference type="Proteomes" id="UP000610760">
    <property type="component" value="Unassembled WGS sequence"/>
</dbReference>
<evidence type="ECO:0000313" key="4">
    <source>
        <dbReference type="EMBL" id="MBC8558709.1"/>
    </source>
</evidence>
<evidence type="ECO:0000259" key="3">
    <source>
        <dbReference type="Pfam" id="PF01551"/>
    </source>
</evidence>
<proteinExistence type="predicted"/>
<dbReference type="InterPro" id="IPR016047">
    <property type="entry name" value="M23ase_b-sheet_dom"/>
</dbReference>
<evidence type="ECO:0000256" key="1">
    <source>
        <dbReference type="ARBA" id="ARBA00022737"/>
    </source>
</evidence>
<name>A0A926DZF6_9FIRM</name>
<organism evidence="4 5">
    <name type="scientific">Fumia xinanensis</name>
    <dbReference type="NCBI Taxonomy" id="2763659"/>
    <lineage>
        <taxon>Bacteria</taxon>
        <taxon>Bacillati</taxon>
        <taxon>Bacillota</taxon>
        <taxon>Clostridia</taxon>
        <taxon>Eubacteriales</taxon>
        <taxon>Oscillospiraceae</taxon>
        <taxon>Fumia</taxon>
    </lineage>
</organism>
<evidence type="ECO:0000256" key="2">
    <source>
        <dbReference type="PROSITE-ProRule" id="PRU00591"/>
    </source>
</evidence>
<dbReference type="Gene3D" id="2.70.70.10">
    <property type="entry name" value="Glucose Permease (Domain IIA)"/>
    <property type="match status" value="1"/>
</dbReference>
<dbReference type="CDD" id="cd12797">
    <property type="entry name" value="M23_peptidase"/>
    <property type="match status" value="1"/>
</dbReference>
<dbReference type="AlphaFoldDB" id="A0A926DZF6"/>
<dbReference type="RefSeq" id="WP_249293594.1">
    <property type="nucleotide sequence ID" value="NZ_JACRSV010000001.1"/>
</dbReference>
<keyword evidence="5" id="KW-1185">Reference proteome</keyword>
<gene>
    <name evidence="4" type="ORF">H8710_01365</name>
</gene>
<dbReference type="InterPro" id="IPR018337">
    <property type="entry name" value="Cell_wall/Cho-bd_repeat"/>
</dbReference>
<feature type="domain" description="M23ase beta-sheet core" evidence="3">
    <location>
        <begin position="19"/>
        <end position="116"/>
    </location>
</feature>
<dbReference type="Pfam" id="PF19127">
    <property type="entry name" value="Choline_bind_3"/>
    <property type="match status" value="1"/>
</dbReference>
<feature type="repeat" description="Cell wall-binding" evidence="2">
    <location>
        <begin position="156"/>
        <end position="175"/>
    </location>
</feature>
<dbReference type="InterPro" id="IPR011055">
    <property type="entry name" value="Dup_hybrid_motif"/>
</dbReference>
<dbReference type="PANTHER" id="PTHR21666">
    <property type="entry name" value="PEPTIDASE-RELATED"/>
    <property type="match status" value="1"/>
</dbReference>
<evidence type="ECO:0000313" key="5">
    <source>
        <dbReference type="Proteomes" id="UP000610760"/>
    </source>
</evidence>
<dbReference type="Gene3D" id="2.10.270.10">
    <property type="entry name" value="Cholin Binding"/>
    <property type="match status" value="1"/>
</dbReference>
<dbReference type="GO" id="GO:0004222">
    <property type="term" value="F:metalloendopeptidase activity"/>
    <property type="evidence" value="ECO:0007669"/>
    <property type="project" value="TreeGrafter"/>
</dbReference>
<dbReference type="PANTHER" id="PTHR21666:SF270">
    <property type="entry name" value="MUREIN HYDROLASE ACTIVATOR ENVC"/>
    <property type="match status" value="1"/>
</dbReference>
<reference evidence="4" key="1">
    <citation type="submission" date="2020-08" db="EMBL/GenBank/DDBJ databases">
        <title>Genome public.</title>
        <authorList>
            <person name="Liu C."/>
            <person name="Sun Q."/>
        </authorList>
    </citation>
    <scope>NUCLEOTIDE SEQUENCE</scope>
    <source>
        <strain evidence="4">NSJ-33</strain>
    </source>
</reference>
<dbReference type="InterPro" id="IPR050570">
    <property type="entry name" value="Cell_wall_metabolism_enzyme"/>
</dbReference>
<dbReference type="Pfam" id="PF01551">
    <property type="entry name" value="Peptidase_M23"/>
    <property type="match status" value="1"/>
</dbReference>
<accession>A0A926DZF6</accession>
<dbReference type="EMBL" id="JACRSV010000001">
    <property type="protein sequence ID" value="MBC8558709.1"/>
    <property type="molecule type" value="Genomic_DNA"/>
</dbReference>
<protein>
    <submittedName>
        <fullName evidence="4">Peptidoglycan DD-metalloendopeptidase family protein</fullName>
    </submittedName>
</protein>
<dbReference type="SUPFAM" id="SSF69360">
    <property type="entry name" value="Cell wall binding repeat"/>
    <property type="match status" value="1"/>
</dbReference>
<dbReference type="SUPFAM" id="SSF51261">
    <property type="entry name" value="Duplicated hybrid motif"/>
    <property type="match status" value="1"/>
</dbReference>